<feature type="transmembrane region" description="Helical" evidence="2">
    <location>
        <begin position="195"/>
        <end position="222"/>
    </location>
</feature>
<keyword evidence="2" id="KW-1133">Transmembrane helix</keyword>
<evidence type="ECO:0000313" key="3">
    <source>
        <dbReference type="EMBL" id="QHT86650.1"/>
    </source>
</evidence>
<sequence>MFSSSSTDASGNPTVDTSGNPTVDASGNTVDASGNPVTNPSITTYAAFFKSLFYLFIKICIVGYVGASFLCLVRMSRQDLTNYLPSDINRYPYCTPDGTQEFGVEGDPIYSYGFPYNLYCDSNDDEKCSKTCRVIKNELRDPDAFVEYTPFAFWLSLSMKNTYATFRAFIKMLCIKMGNLTGQNQYDTYGILENIIMLFGVLLVYILVLYGGFIGFFMTYAFQFYNSGFLMSGFAWTLGLFLISWIPPLFNFFGFILQALIVFLWIPFTQNKEYPDPTKNTKVVFEIFKSKKNILILLFSIGMVMNAFQYLTAYEPVYVLVAVAMFLFNMFAFNSSKETSV</sequence>
<feature type="transmembrane region" description="Helical" evidence="2">
    <location>
        <begin position="317"/>
        <end position="335"/>
    </location>
</feature>
<evidence type="ECO:0000256" key="1">
    <source>
        <dbReference type="SAM" id="MobiDB-lite"/>
    </source>
</evidence>
<feature type="region of interest" description="Disordered" evidence="1">
    <location>
        <begin position="1"/>
        <end position="33"/>
    </location>
</feature>
<protein>
    <submittedName>
        <fullName evidence="3">Uncharacterized protein</fullName>
    </submittedName>
</protein>
<organism evidence="3">
    <name type="scientific">viral metagenome</name>
    <dbReference type="NCBI Taxonomy" id="1070528"/>
    <lineage>
        <taxon>unclassified sequences</taxon>
        <taxon>metagenomes</taxon>
        <taxon>organismal metagenomes</taxon>
    </lineage>
</organism>
<proteinExistence type="predicted"/>
<feature type="transmembrane region" description="Helical" evidence="2">
    <location>
        <begin position="52"/>
        <end position="73"/>
    </location>
</feature>
<feature type="transmembrane region" description="Helical" evidence="2">
    <location>
        <begin position="234"/>
        <end position="266"/>
    </location>
</feature>
<dbReference type="AlphaFoldDB" id="A0A6C0I1Z5"/>
<name>A0A6C0I1Z5_9ZZZZ</name>
<keyword evidence="2" id="KW-0812">Transmembrane</keyword>
<reference evidence="3" key="1">
    <citation type="journal article" date="2020" name="Nature">
        <title>Giant virus diversity and host interactions through global metagenomics.</title>
        <authorList>
            <person name="Schulz F."/>
            <person name="Roux S."/>
            <person name="Paez-Espino D."/>
            <person name="Jungbluth S."/>
            <person name="Walsh D.A."/>
            <person name="Denef V.J."/>
            <person name="McMahon K.D."/>
            <person name="Konstantinidis K.T."/>
            <person name="Eloe-Fadrosh E.A."/>
            <person name="Kyrpides N.C."/>
            <person name="Woyke T."/>
        </authorList>
    </citation>
    <scope>NUCLEOTIDE SEQUENCE</scope>
    <source>
        <strain evidence="3">GVMAG-M-3300023184-18</strain>
    </source>
</reference>
<evidence type="ECO:0000256" key="2">
    <source>
        <dbReference type="SAM" id="Phobius"/>
    </source>
</evidence>
<accession>A0A6C0I1Z5</accession>
<keyword evidence="2" id="KW-0472">Membrane</keyword>
<dbReference type="EMBL" id="MN740075">
    <property type="protein sequence ID" value="QHT86650.1"/>
    <property type="molecule type" value="Genomic_DNA"/>
</dbReference>
<feature type="transmembrane region" description="Helical" evidence="2">
    <location>
        <begin position="294"/>
        <end position="311"/>
    </location>
</feature>